<organism evidence="1 2">
    <name type="scientific">Protopolystoma xenopodis</name>
    <dbReference type="NCBI Taxonomy" id="117903"/>
    <lineage>
        <taxon>Eukaryota</taxon>
        <taxon>Metazoa</taxon>
        <taxon>Spiralia</taxon>
        <taxon>Lophotrochozoa</taxon>
        <taxon>Platyhelminthes</taxon>
        <taxon>Monogenea</taxon>
        <taxon>Polyopisthocotylea</taxon>
        <taxon>Polystomatidea</taxon>
        <taxon>Polystomatidae</taxon>
        <taxon>Protopolystoma</taxon>
    </lineage>
</organism>
<accession>A0A3S5FEB9</accession>
<dbReference type="OrthoDB" id="6258734at2759"/>
<dbReference type="EMBL" id="CAAALY010067332">
    <property type="protein sequence ID" value="VEL24363.1"/>
    <property type="molecule type" value="Genomic_DNA"/>
</dbReference>
<protein>
    <submittedName>
        <fullName evidence="1">Uncharacterized protein</fullName>
    </submittedName>
</protein>
<sequence length="145" mass="15570">MPAHVSVASVKIAVTCALNESTKDATGVVPINGNSVVGGGTNGLRHEFELHPNMASRWLLLGFPGQAEINAVLDFFSSAEASTAGARWGHAEPVSPSQALLQLQEIKVHFLLYLQPHLSLSNYLQLNSLDSFVYTLVFIGNLVLD</sequence>
<dbReference type="Proteomes" id="UP000784294">
    <property type="component" value="Unassembled WGS sequence"/>
</dbReference>
<proteinExistence type="predicted"/>
<comment type="caution">
    <text evidence="1">The sequence shown here is derived from an EMBL/GenBank/DDBJ whole genome shotgun (WGS) entry which is preliminary data.</text>
</comment>
<evidence type="ECO:0000313" key="1">
    <source>
        <dbReference type="EMBL" id="VEL24363.1"/>
    </source>
</evidence>
<gene>
    <name evidence="1" type="ORF">PXEA_LOCUS17803</name>
</gene>
<evidence type="ECO:0000313" key="2">
    <source>
        <dbReference type="Proteomes" id="UP000784294"/>
    </source>
</evidence>
<keyword evidence="2" id="KW-1185">Reference proteome</keyword>
<dbReference type="AlphaFoldDB" id="A0A3S5FEB9"/>
<reference evidence="1" key="1">
    <citation type="submission" date="2018-11" db="EMBL/GenBank/DDBJ databases">
        <authorList>
            <consortium name="Pathogen Informatics"/>
        </authorList>
    </citation>
    <scope>NUCLEOTIDE SEQUENCE</scope>
</reference>
<name>A0A3S5FEB9_9PLAT</name>